<protein>
    <submittedName>
        <fullName evidence="1">Uncharacterized protein</fullName>
    </submittedName>
</protein>
<gene>
    <name evidence="1" type="ORF">MRATA1EN22A_LOCUS28698</name>
</gene>
<organism evidence="1 2">
    <name type="scientific">Rangifer tarandus platyrhynchus</name>
    <name type="common">Svalbard reindeer</name>
    <dbReference type="NCBI Taxonomy" id="3082113"/>
    <lineage>
        <taxon>Eukaryota</taxon>
        <taxon>Metazoa</taxon>
        <taxon>Chordata</taxon>
        <taxon>Craniata</taxon>
        <taxon>Vertebrata</taxon>
        <taxon>Euteleostomi</taxon>
        <taxon>Mammalia</taxon>
        <taxon>Eutheria</taxon>
        <taxon>Laurasiatheria</taxon>
        <taxon>Artiodactyla</taxon>
        <taxon>Ruminantia</taxon>
        <taxon>Pecora</taxon>
        <taxon>Cervidae</taxon>
        <taxon>Odocoileinae</taxon>
        <taxon>Rangifer</taxon>
    </lineage>
</organism>
<reference evidence="1" key="1">
    <citation type="submission" date="2025-03" db="EMBL/GenBank/DDBJ databases">
        <authorList>
            <consortium name="ELIXIR-Norway"/>
            <consortium name="Elixir Norway"/>
        </authorList>
    </citation>
    <scope>NUCLEOTIDE SEQUENCE</scope>
</reference>
<sequence length="89" mass="9568">FHGARRPQPGRNRPVPHTGNPGQQTWPGTGVRSVSGTPSGRSGVHAWAWVWGEGRGGLVALPAWASPGPPPVGAPPAHYRLWLRDTWPR</sequence>
<proteinExistence type="predicted"/>
<comment type="caution">
    <text evidence="1">The sequence shown here is derived from an EMBL/GenBank/DDBJ whole genome shotgun (WGS) entry which is preliminary data.</text>
</comment>
<evidence type="ECO:0000313" key="2">
    <source>
        <dbReference type="Proteomes" id="UP001162501"/>
    </source>
</evidence>
<name>A0ACB1KDQ4_RANTA</name>
<feature type="non-terminal residue" evidence="1">
    <location>
        <position position="1"/>
    </location>
</feature>
<accession>A0ACB1KDQ4</accession>
<feature type="non-terminal residue" evidence="1">
    <location>
        <position position="89"/>
    </location>
</feature>
<dbReference type="EMBL" id="CATOBB020000135">
    <property type="protein sequence ID" value="CAM9120622.1"/>
    <property type="molecule type" value="Genomic_DNA"/>
</dbReference>
<evidence type="ECO:0000313" key="1">
    <source>
        <dbReference type="EMBL" id="CAM9120622.1"/>
    </source>
</evidence>
<dbReference type="Proteomes" id="UP001162501">
    <property type="component" value="Unassembled WGS sequence"/>
</dbReference>